<dbReference type="InterPro" id="IPR012373">
    <property type="entry name" value="Ferrdict_sens_TM"/>
</dbReference>
<gene>
    <name evidence="3" type="ORF">F1599_24940</name>
</gene>
<dbReference type="InterPro" id="IPR006860">
    <property type="entry name" value="FecR"/>
</dbReference>
<dbReference type="Proteomes" id="UP000324324">
    <property type="component" value="Unassembled WGS sequence"/>
</dbReference>
<evidence type="ECO:0000259" key="2">
    <source>
        <dbReference type="Pfam" id="PF16220"/>
    </source>
</evidence>
<dbReference type="PANTHER" id="PTHR30273:SF2">
    <property type="entry name" value="PROTEIN FECR"/>
    <property type="match status" value="1"/>
</dbReference>
<comment type="caution">
    <text evidence="3">The sequence shown here is derived from an EMBL/GenBank/DDBJ whole genome shotgun (WGS) entry which is preliminary data.</text>
</comment>
<evidence type="ECO:0000313" key="4">
    <source>
        <dbReference type="Proteomes" id="UP000324324"/>
    </source>
</evidence>
<proteinExistence type="predicted"/>
<dbReference type="Pfam" id="PF04773">
    <property type="entry name" value="FecR"/>
    <property type="match status" value="1"/>
</dbReference>
<keyword evidence="4" id="KW-1185">Reference proteome</keyword>
<dbReference type="Gene3D" id="2.60.120.1440">
    <property type="match status" value="1"/>
</dbReference>
<sequence>MASSWYQTTADAANIPADVAERALEWLLELQGDDVAPEVVEAWKCWRAAHPDHERAWQRIESVKDRLRPLSSPVTSDIARAALAPPGSPGSSKRRRAIKVLAVSLFAGGLAWSARDHTPWRQWAADHRTAVGERRSLVLADGTQLWLNTASAVDIDFDAAQRRVRLLAGEILIATAKDQASPPRPFLVETAQGTVQALGTRYVVRQRGDDTEVSVYEGKVQIRPNRNAASAIVLPAGYRASYTADSITSPAPAESAGATWAEGFIVARSMRLDDFLVELGRYGGDALSCDPALAGLRVSGSFPVDDIGKVLSALGTTLEVRTEVVTSLWGRREIRLVRAPAAKG</sequence>
<dbReference type="RefSeq" id="WP_150084860.1">
    <property type="nucleotide sequence ID" value="NZ_VWRN01000073.1"/>
</dbReference>
<feature type="domain" description="FecR protein" evidence="1">
    <location>
        <begin position="126"/>
        <end position="221"/>
    </location>
</feature>
<name>A0A5M8A1L7_9BURK</name>
<protein>
    <submittedName>
        <fullName evidence="3">FecR family protein</fullName>
    </submittedName>
</protein>
<dbReference type="GO" id="GO:0016989">
    <property type="term" value="F:sigma factor antagonist activity"/>
    <property type="evidence" value="ECO:0007669"/>
    <property type="project" value="TreeGrafter"/>
</dbReference>
<accession>A0A5M8A1L7</accession>
<reference evidence="3 4" key="1">
    <citation type="submission" date="2019-09" db="EMBL/GenBank/DDBJ databases">
        <title>Isolation of a novel species in the genus Cupriavidus from patients with sepsis using whole genome sequencing.</title>
        <authorList>
            <person name="Kweon O.J."/>
            <person name="Lee M.-K."/>
        </authorList>
    </citation>
    <scope>NUCLEOTIDE SEQUENCE [LARGE SCALE GENOMIC DNA]</scope>
    <source>
        <strain evidence="3 4">MKL-01</strain>
    </source>
</reference>
<dbReference type="AlphaFoldDB" id="A0A5M8A1L7"/>
<dbReference type="EMBL" id="VWRN01000073">
    <property type="protein sequence ID" value="KAA6115856.1"/>
    <property type="molecule type" value="Genomic_DNA"/>
</dbReference>
<evidence type="ECO:0000259" key="1">
    <source>
        <dbReference type="Pfam" id="PF04773"/>
    </source>
</evidence>
<dbReference type="Pfam" id="PF16220">
    <property type="entry name" value="DUF4880"/>
    <property type="match status" value="1"/>
</dbReference>
<dbReference type="InterPro" id="IPR032623">
    <property type="entry name" value="FecR_N"/>
</dbReference>
<dbReference type="PIRSF" id="PIRSF018266">
    <property type="entry name" value="FecR"/>
    <property type="match status" value="1"/>
</dbReference>
<evidence type="ECO:0000313" key="3">
    <source>
        <dbReference type="EMBL" id="KAA6115856.1"/>
    </source>
</evidence>
<feature type="domain" description="FecR N-terminal" evidence="2">
    <location>
        <begin position="21"/>
        <end position="62"/>
    </location>
</feature>
<organism evidence="3 4">
    <name type="scientific">Cupriavidus cauae</name>
    <dbReference type="NCBI Taxonomy" id="2608999"/>
    <lineage>
        <taxon>Bacteria</taxon>
        <taxon>Pseudomonadati</taxon>
        <taxon>Pseudomonadota</taxon>
        <taxon>Betaproteobacteria</taxon>
        <taxon>Burkholderiales</taxon>
        <taxon>Burkholderiaceae</taxon>
        <taxon>Cupriavidus</taxon>
    </lineage>
</organism>
<dbReference type="PANTHER" id="PTHR30273">
    <property type="entry name" value="PERIPLASMIC SIGNAL SENSOR AND SIGMA FACTOR ACTIVATOR FECR-RELATED"/>
    <property type="match status" value="1"/>
</dbReference>